<evidence type="ECO:0000256" key="2">
    <source>
        <dbReference type="ARBA" id="ARBA00022763"/>
    </source>
</evidence>
<evidence type="ECO:0000256" key="6">
    <source>
        <dbReference type="SAM" id="MobiDB-lite"/>
    </source>
</evidence>
<evidence type="ECO:0000256" key="4">
    <source>
        <dbReference type="ARBA" id="ARBA00023204"/>
    </source>
</evidence>
<dbReference type="PANTHER" id="PTHR10429:SF0">
    <property type="entry name" value="DNA-3-METHYLADENINE GLYCOSYLASE"/>
    <property type="match status" value="1"/>
</dbReference>
<comment type="caution">
    <text evidence="7">The sequence shown here is derived from an EMBL/GenBank/DDBJ whole genome shotgun (WGS) entry which is preliminary data.</text>
</comment>
<reference evidence="7 8" key="1">
    <citation type="submission" date="2019-11" db="EMBL/GenBank/DDBJ databases">
        <title>Gordonia sp. nov., a novel actinobacterium isolated from mangrove soil in Hainan.</title>
        <authorList>
            <person name="Huang X."/>
            <person name="Xie Y."/>
            <person name="Chu X."/>
            <person name="Xiao K."/>
        </authorList>
    </citation>
    <scope>NUCLEOTIDE SEQUENCE [LARGE SCALE GENOMIC DNA]</scope>
    <source>
        <strain evidence="7 8">HNM0687</strain>
    </source>
</reference>
<feature type="region of interest" description="Disordered" evidence="6">
    <location>
        <begin position="200"/>
        <end position="242"/>
    </location>
</feature>
<keyword evidence="2 5" id="KW-0227">DNA damage</keyword>
<dbReference type="Pfam" id="PF02245">
    <property type="entry name" value="Pur_DNA_glyco"/>
    <property type="match status" value="1"/>
</dbReference>
<dbReference type="EMBL" id="WMBR01000004">
    <property type="protein sequence ID" value="MXP22720.1"/>
    <property type="molecule type" value="Genomic_DNA"/>
</dbReference>
<dbReference type="InterPro" id="IPR003180">
    <property type="entry name" value="MPG"/>
</dbReference>
<dbReference type="AlphaFoldDB" id="A0A6L7GS82"/>
<organism evidence="7 8">
    <name type="scientific">Gordonia mangrovi</name>
    <dbReference type="NCBI Taxonomy" id="2665643"/>
    <lineage>
        <taxon>Bacteria</taxon>
        <taxon>Bacillati</taxon>
        <taxon>Actinomycetota</taxon>
        <taxon>Actinomycetes</taxon>
        <taxon>Mycobacteriales</taxon>
        <taxon>Gordoniaceae</taxon>
        <taxon>Gordonia</taxon>
    </lineage>
</organism>
<dbReference type="GO" id="GO:0003905">
    <property type="term" value="F:alkylbase DNA N-glycosylase activity"/>
    <property type="evidence" value="ECO:0007669"/>
    <property type="project" value="InterPro"/>
</dbReference>
<gene>
    <name evidence="7" type="ORF">GIY30_15365</name>
</gene>
<evidence type="ECO:0000313" key="7">
    <source>
        <dbReference type="EMBL" id="MXP22720.1"/>
    </source>
</evidence>
<keyword evidence="7" id="KW-0326">Glycosidase</keyword>
<dbReference type="SUPFAM" id="SSF50486">
    <property type="entry name" value="FMT C-terminal domain-like"/>
    <property type="match status" value="1"/>
</dbReference>
<evidence type="ECO:0000256" key="3">
    <source>
        <dbReference type="ARBA" id="ARBA00022801"/>
    </source>
</evidence>
<name>A0A6L7GS82_9ACTN</name>
<comment type="similarity">
    <text evidence="1 5">Belongs to the DNA glycosylase MPG family.</text>
</comment>
<dbReference type="HAMAP" id="MF_00527">
    <property type="entry name" value="3MGH"/>
    <property type="match status" value="1"/>
</dbReference>
<proteinExistence type="inferred from homology"/>
<dbReference type="NCBIfam" id="TIGR00567">
    <property type="entry name" value="3mg"/>
    <property type="match status" value="1"/>
</dbReference>
<keyword evidence="4 5" id="KW-0234">DNA repair</keyword>
<dbReference type="EC" id="3.2.2.-" evidence="5"/>
<feature type="compositionally biased region" description="Polar residues" evidence="6">
    <location>
        <begin position="201"/>
        <end position="210"/>
    </location>
</feature>
<evidence type="ECO:0000256" key="5">
    <source>
        <dbReference type="HAMAP-Rule" id="MF_00527"/>
    </source>
</evidence>
<dbReference type="CDD" id="cd00540">
    <property type="entry name" value="AAG"/>
    <property type="match status" value="1"/>
</dbReference>
<keyword evidence="8" id="KW-1185">Reference proteome</keyword>
<dbReference type="Proteomes" id="UP000475545">
    <property type="component" value="Unassembled WGS sequence"/>
</dbReference>
<dbReference type="PANTHER" id="PTHR10429">
    <property type="entry name" value="DNA-3-METHYLADENINE GLYCOSYLASE"/>
    <property type="match status" value="1"/>
</dbReference>
<keyword evidence="3 5" id="KW-0378">Hydrolase</keyword>
<sequence>MESLVLAMVSEPSVSRNARALLGTVLIGHGAAARITEVEAYGGRDDPASHGYRRTPRSEIMYGPPGRLYVYRIHGHFCANVVTGPTEQGAAVLIRAGEIIDGLRTARERRPTAKNDAALGRGPGNLTRALGITMADLDSHLDDARPVCLDVAPQLGGVHTAAGPRVGVRLAADVAWRFWIVGDPSVSAYRRHPRAADADVTTESALTSAADSHPAGRIPAGPDSAGAAESSGRPTTRRRRPS</sequence>
<evidence type="ECO:0000313" key="8">
    <source>
        <dbReference type="Proteomes" id="UP000475545"/>
    </source>
</evidence>
<dbReference type="Gene3D" id="3.10.300.10">
    <property type="entry name" value="Methylpurine-DNA glycosylase (MPG)"/>
    <property type="match status" value="1"/>
</dbReference>
<dbReference type="GO" id="GO:0006284">
    <property type="term" value="P:base-excision repair"/>
    <property type="evidence" value="ECO:0007669"/>
    <property type="project" value="InterPro"/>
</dbReference>
<dbReference type="RefSeq" id="WP_160902915.1">
    <property type="nucleotide sequence ID" value="NZ_CP102850.1"/>
</dbReference>
<dbReference type="InterPro" id="IPR036995">
    <property type="entry name" value="MPG_sf"/>
</dbReference>
<protein>
    <recommendedName>
        <fullName evidence="5">Putative 3-methyladenine DNA glycosylase</fullName>
        <ecNumber evidence="5">3.2.2.-</ecNumber>
    </recommendedName>
</protein>
<dbReference type="GO" id="GO:0003677">
    <property type="term" value="F:DNA binding"/>
    <property type="evidence" value="ECO:0007669"/>
    <property type="project" value="InterPro"/>
</dbReference>
<dbReference type="NCBIfam" id="NF002003">
    <property type="entry name" value="PRK00802.1-3"/>
    <property type="match status" value="1"/>
</dbReference>
<accession>A0A6L7GS82</accession>
<dbReference type="InterPro" id="IPR011034">
    <property type="entry name" value="Formyl_transferase-like_C_sf"/>
</dbReference>
<evidence type="ECO:0000256" key="1">
    <source>
        <dbReference type="ARBA" id="ARBA00009232"/>
    </source>
</evidence>